<evidence type="ECO:0000256" key="1">
    <source>
        <dbReference type="ARBA" id="ARBA00004974"/>
    </source>
</evidence>
<comment type="catalytic activity">
    <reaction evidence="8 9">
        <text>2 pyruvate + H(+) = (2S)-2-acetolactate + CO2</text>
        <dbReference type="Rhea" id="RHEA:25249"/>
        <dbReference type="ChEBI" id="CHEBI:15361"/>
        <dbReference type="ChEBI" id="CHEBI:15378"/>
        <dbReference type="ChEBI" id="CHEBI:16526"/>
        <dbReference type="ChEBI" id="CHEBI:58476"/>
        <dbReference type="EC" id="2.2.1.6"/>
    </reaction>
</comment>
<dbReference type="Gene3D" id="3.40.50.1220">
    <property type="entry name" value="TPP-binding domain"/>
    <property type="match status" value="1"/>
</dbReference>
<dbReference type="FunFam" id="3.40.50.1220:FF:000008">
    <property type="entry name" value="Acetolactate synthase"/>
    <property type="match status" value="1"/>
</dbReference>
<feature type="domain" description="Thiamine pyrophosphate enzyme central" evidence="10">
    <location>
        <begin position="188"/>
        <end position="324"/>
    </location>
</feature>
<gene>
    <name evidence="13" type="primary">gcl</name>
    <name evidence="13" type="ORF">MOHU_04070</name>
</gene>
<comment type="similarity">
    <text evidence="3 9">Belongs to the TPP enzyme family.</text>
</comment>
<sequence>MLVAEVLVKIMESEGVEAAFGIPGASITPVYKYLARSKIKHYTARHEEGAAHAADGYTRASGKIACCLTTSGPGATNLVTGLYNAQIDSVPMVAITGQNTRSQLGKEAFQCVDIVSTVRPYVKGAWCVTEPARAPGIFREAFRLARSGRPGPVLIDLPLDVQTTDIPYDPDLDAPLTWDKPRSNPKQIEKAVEMILAARSPIILAGGGVIAAGATKELLDFADYLSLPVVTTYMGKGSIPPDHPLYCGQVGIQCNTPFGNKAFLESDLVLGIGCRFNDRHTGNLDVYTRGRKFIHIDIEPTQIGRVVSPDLGIVADAKQALAALLEAAKVKTGKRAPQGWVAGIPELREKYERRLQFDDIPIKPQRVFHEINELLGKDTIFTAGCGVVQIWSGQFQKIWRPRYYLPSGGAGTLGYEIPAAVGAKIANPDARVCAIVGDGGFTFQGETLAMACQYDVPIIVVIVNNGYLGLIRQNQAQNYGYEYAVDLWYGEGKIDFVQVAAGYGAKGERVTRPEEIRPALERAMNAGVPYVLDIVVERTTLCSMGTSIDAIQEYEQ</sequence>
<evidence type="ECO:0000256" key="2">
    <source>
        <dbReference type="ARBA" id="ARBA00005025"/>
    </source>
</evidence>
<evidence type="ECO:0000313" key="14">
    <source>
        <dbReference type="Proteomes" id="UP000238415"/>
    </source>
</evidence>
<dbReference type="Gene3D" id="3.40.50.970">
    <property type="match status" value="2"/>
</dbReference>
<dbReference type="Pfam" id="PF02775">
    <property type="entry name" value="TPP_enzyme_C"/>
    <property type="match status" value="1"/>
</dbReference>
<dbReference type="GO" id="GO:0050660">
    <property type="term" value="F:flavin adenine dinucleotide binding"/>
    <property type="evidence" value="ECO:0007669"/>
    <property type="project" value="InterPro"/>
</dbReference>
<dbReference type="InterPro" id="IPR029035">
    <property type="entry name" value="DHS-like_NAD/FAD-binding_dom"/>
</dbReference>
<evidence type="ECO:0000259" key="11">
    <source>
        <dbReference type="Pfam" id="PF02775"/>
    </source>
</evidence>
<dbReference type="UniPathway" id="UPA00049">
    <property type="reaction ID" value="UER00059"/>
</dbReference>
<protein>
    <recommendedName>
        <fullName evidence="4 9">Acetolactate synthase</fullName>
        <ecNumber evidence="4 9">2.2.1.6</ecNumber>
    </recommendedName>
</protein>
<evidence type="ECO:0000313" key="13">
    <source>
        <dbReference type="EMBL" id="PRR74907.1"/>
    </source>
</evidence>
<comment type="pathway">
    <text evidence="2 9">Amino-acid biosynthesis; L-valine biosynthesis; L-valine from pyruvate: step 1/4.</text>
</comment>
<evidence type="ECO:0000256" key="4">
    <source>
        <dbReference type="ARBA" id="ARBA00013145"/>
    </source>
</evidence>
<dbReference type="Proteomes" id="UP000238415">
    <property type="component" value="Unassembled WGS sequence"/>
</dbReference>
<evidence type="ECO:0000256" key="7">
    <source>
        <dbReference type="ARBA" id="ARBA00023304"/>
    </source>
</evidence>
<keyword evidence="9" id="KW-0479">Metal-binding</keyword>
<dbReference type="GO" id="GO:0009028">
    <property type="term" value="F:tartronate-semialdehyde synthase activity"/>
    <property type="evidence" value="ECO:0007669"/>
    <property type="project" value="TreeGrafter"/>
</dbReference>
<keyword evidence="9" id="KW-0808">Transferase</keyword>
<dbReference type="FunFam" id="3.40.50.970:FF:000007">
    <property type="entry name" value="Acetolactate synthase"/>
    <property type="match status" value="1"/>
</dbReference>
<name>A0A2T0AWD4_9FIRM</name>
<dbReference type="OrthoDB" id="4494979at2"/>
<dbReference type="Pfam" id="PF02776">
    <property type="entry name" value="TPP_enzyme_N"/>
    <property type="match status" value="1"/>
</dbReference>
<dbReference type="GO" id="GO:0030976">
    <property type="term" value="F:thiamine pyrophosphate binding"/>
    <property type="evidence" value="ECO:0007669"/>
    <property type="project" value="UniProtKB-UniRule"/>
</dbReference>
<keyword evidence="5 9" id="KW-0028">Amino-acid biosynthesis</keyword>
<dbReference type="UniPathway" id="UPA00047">
    <property type="reaction ID" value="UER00055"/>
</dbReference>
<evidence type="ECO:0000256" key="8">
    <source>
        <dbReference type="ARBA" id="ARBA00048670"/>
    </source>
</evidence>
<dbReference type="SUPFAM" id="SSF52518">
    <property type="entry name" value="Thiamin diphosphate-binding fold (THDP-binding)"/>
    <property type="match status" value="2"/>
</dbReference>
<dbReference type="EMBL" id="PVXM01000006">
    <property type="protein sequence ID" value="PRR74907.1"/>
    <property type="molecule type" value="Genomic_DNA"/>
</dbReference>
<dbReference type="GO" id="GO:0003984">
    <property type="term" value="F:acetolactate synthase activity"/>
    <property type="evidence" value="ECO:0007669"/>
    <property type="project" value="UniProtKB-EC"/>
</dbReference>
<keyword evidence="7 9" id="KW-0100">Branched-chain amino acid biosynthesis</keyword>
<dbReference type="InterPro" id="IPR012846">
    <property type="entry name" value="Acetolactate_synth_lsu"/>
</dbReference>
<keyword evidence="9" id="KW-0460">Magnesium</keyword>
<dbReference type="PANTHER" id="PTHR18968">
    <property type="entry name" value="THIAMINE PYROPHOSPHATE ENZYMES"/>
    <property type="match status" value="1"/>
</dbReference>
<dbReference type="GO" id="GO:0016874">
    <property type="term" value="F:ligase activity"/>
    <property type="evidence" value="ECO:0007669"/>
    <property type="project" value="UniProtKB-KW"/>
</dbReference>
<keyword evidence="14" id="KW-1185">Reference proteome</keyword>
<comment type="cofactor">
    <cofactor evidence="9">
        <name>thiamine diphosphate</name>
        <dbReference type="ChEBI" id="CHEBI:58937"/>
    </cofactor>
    <text evidence="9">Binds 1 thiamine pyrophosphate per subunit.</text>
</comment>
<dbReference type="InterPro" id="IPR029061">
    <property type="entry name" value="THDP-binding"/>
</dbReference>
<dbReference type="Pfam" id="PF00205">
    <property type="entry name" value="TPP_enzyme_M"/>
    <property type="match status" value="1"/>
</dbReference>
<dbReference type="SUPFAM" id="SSF52467">
    <property type="entry name" value="DHS-like NAD/FAD-binding domain"/>
    <property type="match status" value="1"/>
</dbReference>
<dbReference type="InterPro" id="IPR012000">
    <property type="entry name" value="Thiamin_PyroP_enz_cen_dom"/>
</dbReference>
<dbReference type="AlphaFoldDB" id="A0A2T0AWD4"/>
<dbReference type="EC" id="2.2.1.6" evidence="4 9"/>
<evidence type="ECO:0000256" key="5">
    <source>
        <dbReference type="ARBA" id="ARBA00022605"/>
    </source>
</evidence>
<dbReference type="GO" id="GO:0009097">
    <property type="term" value="P:isoleucine biosynthetic process"/>
    <property type="evidence" value="ECO:0007669"/>
    <property type="project" value="UniProtKB-UniPathway"/>
</dbReference>
<dbReference type="InterPro" id="IPR011766">
    <property type="entry name" value="TPP_enzyme_TPP-bd"/>
</dbReference>
<evidence type="ECO:0000256" key="6">
    <source>
        <dbReference type="ARBA" id="ARBA00023052"/>
    </source>
</evidence>
<feature type="domain" description="Thiamine pyrophosphate enzyme TPP-binding" evidence="11">
    <location>
        <begin position="385"/>
        <end position="534"/>
    </location>
</feature>
<comment type="pathway">
    <text evidence="1 9">Amino-acid biosynthesis; L-isoleucine biosynthesis; L-isoleucine from 2-oxobutanoate: step 1/4.</text>
</comment>
<dbReference type="GO" id="GO:0005948">
    <property type="term" value="C:acetolactate synthase complex"/>
    <property type="evidence" value="ECO:0007669"/>
    <property type="project" value="TreeGrafter"/>
</dbReference>
<evidence type="ECO:0000256" key="3">
    <source>
        <dbReference type="ARBA" id="ARBA00007812"/>
    </source>
</evidence>
<dbReference type="PANTHER" id="PTHR18968:SF14">
    <property type="entry name" value="GLYOXYLATE CARBOLIGASE"/>
    <property type="match status" value="1"/>
</dbReference>
<evidence type="ECO:0000256" key="9">
    <source>
        <dbReference type="RuleBase" id="RU003591"/>
    </source>
</evidence>
<evidence type="ECO:0000259" key="10">
    <source>
        <dbReference type="Pfam" id="PF00205"/>
    </source>
</evidence>
<dbReference type="RefSeq" id="WP_106004444.1">
    <property type="nucleotide sequence ID" value="NZ_CP136419.1"/>
</dbReference>
<reference evidence="13 14" key="1">
    <citation type="submission" date="2018-03" db="EMBL/GenBank/DDBJ databases">
        <title>Genome sequence of Moorella humiferrea DSM 23265.</title>
        <authorList>
            <person name="Poehlein A."/>
            <person name="Daniel R."/>
        </authorList>
    </citation>
    <scope>NUCLEOTIDE SEQUENCE [LARGE SCALE GENOMIC DNA]</scope>
    <source>
        <strain evidence="13 14">DSM 23265</strain>
    </source>
</reference>
<accession>A0A2T0AWD4</accession>
<evidence type="ECO:0000259" key="12">
    <source>
        <dbReference type="Pfam" id="PF02776"/>
    </source>
</evidence>
<dbReference type="CDD" id="cd07035">
    <property type="entry name" value="TPP_PYR_POX_like"/>
    <property type="match status" value="1"/>
</dbReference>
<keyword evidence="6 9" id="KW-0786">Thiamine pyrophosphate</keyword>
<dbReference type="GO" id="GO:0009099">
    <property type="term" value="P:L-valine biosynthetic process"/>
    <property type="evidence" value="ECO:0007669"/>
    <property type="project" value="UniProtKB-UniPathway"/>
</dbReference>
<comment type="caution">
    <text evidence="13">The sequence shown here is derived from an EMBL/GenBank/DDBJ whole genome shotgun (WGS) entry which is preliminary data.</text>
</comment>
<feature type="domain" description="Thiamine pyrophosphate enzyme N-terminal TPP-binding" evidence="12">
    <location>
        <begin position="2"/>
        <end position="115"/>
    </location>
</feature>
<dbReference type="InterPro" id="IPR012001">
    <property type="entry name" value="Thiamin_PyroP_enz_TPP-bd_dom"/>
</dbReference>
<dbReference type="GO" id="GO:0000287">
    <property type="term" value="F:magnesium ion binding"/>
    <property type="evidence" value="ECO:0007669"/>
    <property type="project" value="UniProtKB-UniRule"/>
</dbReference>
<proteinExistence type="inferred from homology"/>
<keyword evidence="13" id="KW-0436">Ligase</keyword>
<dbReference type="NCBIfam" id="TIGR00118">
    <property type="entry name" value="acolac_lg"/>
    <property type="match status" value="1"/>
</dbReference>
<dbReference type="InterPro" id="IPR045229">
    <property type="entry name" value="TPP_enz"/>
</dbReference>
<keyword evidence="13" id="KW-0456">Lyase</keyword>
<comment type="cofactor">
    <cofactor evidence="9">
        <name>Mg(2+)</name>
        <dbReference type="ChEBI" id="CHEBI:18420"/>
    </cofactor>
    <text evidence="9">Binds 1 Mg(2+) ion per subunit.</text>
</comment>
<organism evidence="13 14">
    <name type="scientific">Neomoorella humiferrea</name>
    <dbReference type="NCBI Taxonomy" id="676965"/>
    <lineage>
        <taxon>Bacteria</taxon>
        <taxon>Bacillati</taxon>
        <taxon>Bacillota</taxon>
        <taxon>Clostridia</taxon>
        <taxon>Neomoorellales</taxon>
        <taxon>Neomoorellaceae</taxon>
        <taxon>Neomoorella</taxon>
    </lineage>
</organism>